<dbReference type="Proteomes" id="UP001652564">
    <property type="component" value="Unassembled WGS sequence"/>
</dbReference>
<proteinExistence type="predicted"/>
<reference evidence="2 3" key="1">
    <citation type="submission" date="2022-10" db="EMBL/GenBank/DDBJ databases">
        <title>Defluviimonas sp. nov., isolated from ocean surface sediments.</title>
        <authorList>
            <person name="He W."/>
            <person name="Wang L."/>
            <person name="Zhang D.-F."/>
        </authorList>
    </citation>
    <scope>NUCLEOTIDE SEQUENCE [LARGE SCALE GENOMIC DNA]</scope>
    <source>
        <strain evidence="2 3">WL0050</strain>
    </source>
</reference>
<dbReference type="EMBL" id="JAOWKZ010000006">
    <property type="protein sequence ID" value="MCV2874566.1"/>
    <property type="molecule type" value="Genomic_DNA"/>
</dbReference>
<keyword evidence="3" id="KW-1185">Reference proteome</keyword>
<comment type="caution">
    <text evidence="2">The sequence shown here is derived from an EMBL/GenBank/DDBJ whole genome shotgun (WGS) entry which is preliminary data.</text>
</comment>
<name>A0ABT2ZTS9_9RHOB</name>
<evidence type="ECO:0000256" key="1">
    <source>
        <dbReference type="SAM" id="MobiDB-lite"/>
    </source>
</evidence>
<evidence type="ECO:0000313" key="3">
    <source>
        <dbReference type="Proteomes" id="UP001652564"/>
    </source>
</evidence>
<organism evidence="2 3">
    <name type="scientific">Albidovulum litorale</name>
    <dbReference type="NCBI Taxonomy" id="2984134"/>
    <lineage>
        <taxon>Bacteria</taxon>
        <taxon>Pseudomonadati</taxon>
        <taxon>Pseudomonadota</taxon>
        <taxon>Alphaproteobacteria</taxon>
        <taxon>Rhodobacterales</taxon>
        <taxon>Paracoccaceae</taxon>
        <taxon>Albidovulum</taxon>
    </lineage>
</organism>
<evidence type="ECO:0008006" key="4">
    <source>
        <dbReference type="Google" id="ProtNLM"/>
    </source>
</evidence>
<feature type="region of interest" description="Disordered" evidence="1">
    <location>
        <begin position="111"/>
        <end position="135"/>
    </location>
</feature>
<protein>
    <recommendedName>
        <fullName evidence="4">DUF4440 domain-containing protein</fullName>
    </recommendedName>
</protein>
<evidence type="ECO:0000313" key="2">
    <source>
        <dbReference type="EMBL" id="MCV2874566.1"/>
    </source>
</evidence>
<dbReference type="RefSeq" id="WP_263741847.1">
    <property type="nucleotide sequence ID" value="NZ_JAOWKZ010000006.1"/>
</dbReference>
<accession>A0ABT2ZTS9</accession>
<sequence>MTMRYAATLWDLEERFWTDGMDSARTGTSDKSIMIFPHPFGILQNDRTRARPEQQNPWRSIGMTNRRLERRGDIVVLTYSVSAEKAGAPIHEAFCASTYLLDGDAWRRMSHNETPLPQGDRPAFAAHPLNSRRTE</sequence>
<gene>
    <name evidence="2" type="ORF">OEZ71_19880</name>
</gene>